<dbReference type="PANTHER" id="PTHR12271">
    <property type="entry name" value="POLY A POLYMERASE CID PAP -RELATED"/>
    <property type="match status" value="1"/>
</dbReference>
<keyword evidence="4" id="KW-0479">Metal-binding</keyword>
<feature type="coiled-coil region" evidence="6">
    <location>
        <begin position="116"/>
        <end position="148"/>
    </location>
</feature>
<feature type="domain" description="PAP-associated" evidence="7">
    <location>
        <begin position="393"/>
        <end position="461"/>
    </location>
</feature>
<dbReference type="PANTHER" id="PTHR12271:SF66">
    <property type="entry name" value="TERMINAL URIDYLYLTRANSFERASE TAILOR"/>
    <property type="match status" value="1"/>
</dbReference>
<dbReference type="Pfam" id="PF03828">
    <property type="entry name" value="PAP_assoc"/>
    <property type="match status" value="1"/>
</dbReference>
<keyword evidence="6" id="KW-0175">Coiled coil</keyword>
<evidence type="ECO:0000256" key="6">
    <source>
        <dbReference type="SAM" id="Coils"/>
    </source>
</evidence>
<dbReference type="CDD" id="cd05402">
    <property type="entry name" value="NT_PAP_TUTase"/>
    <property type="match status" value="1"/>
</dbReference>
<dbReference type="Pfam" id="PF22600">
    <property type="entry name" value="MTPAP-like_central"/>
    <property type="match status" value="1"/>
</dbReference>
<dbReference type="GO" id="GO:0050265">
    <property type="term" value="F:RNA uridylyltransferase activity"/>
    <property type="evidence" value="ECO:0007669"/>
    <property type="project" value="TreeGrafter"/>
</dbReference>
<feature type="domain" description="Poly(A) RNA polymerase mitochondrial-like central palm" evidence="8">
    <location>
        <begin position="185"/>
        <end position="301"/>
    </location>
</feature>
<proteinExistence type="predicted"/>
<organism evidence="9">
    <name type="scientific">Musca domestica</name>
    <name type="common">House fly</name>
    <dbReference type="NCBI Taxonomy" id="7370"/>
    <lineage>
        <taxon>Eukaryota</taxon>
        <taxon>Metazoa</taxon>
        <taxon>Ecdysozoa</taxon>
        <taxon>Arthropoda</taxon>
        <taxon>Hexapoda</taxon>
        <taxon>Insecta</taxon>
        <taxon>Pterygota</taxon>
        <taxon>Neoptera</taxon>
        <taxon>Endopterygota</taxon>
        <taxon>Diptera</taxon>
        <taxon>Brachycera</taxon>
        <taxon>Muscomorpha</taxon>
        <taxon>Muscoidea</taxon>
        <taxon>Muscidae</taxon>
        <taxon>Musca</taxon>
    </lineage>
</organism>
<keyword evidence="5" id="KW-0460">Magnesium</keyword>
<dbReference type="Gene3D" id="3.30.460.10">
    <property type="entry name" value="Beta Polymerase, domain 2"/>
    <property type="match status" value="1"/>
</dbReference>
<protein>
    <submittedName>
        <fullName evidence="9">Uncharacterized protein</fullName>
    </submittedName>
</protein>
<dbReference type="VEuPathDB" id="VectorBase:MDOMA2_005518"/>
<gene>
    <name evidence="9" type="primary">101890602</name>
</gene>
<dbReference type="OrthoDB" id="407432at2759"/>
<evidence type="ECO:0000256" key="3">
    <source>
        <dbReference type="ARBA" id="ARBA00022679"/>
    </source>
</evidence>
<accession>A0A1I8MB20</accession>
<evidence type="ECO:0000313" key="9">
    <source>
        <dbReference type="EnsemblMetazoa" id="MDOA003052-PC"/>
    </source>
</evidence>
<dbReference type="eggNOG" id="KOG2277">
    <property type="taxonomic scope" value="Eukaryota"/>
</dbReference>
<reference evidence="9" key="1">
    <citation type="submission" date="2020-05" db="UniProtKB">
        <authorList>
            <consortium name="EnsemblMetazoa"/>
        </authorList>
    </citation>
    <scope>IDENTIFICATION</scope>
    <source>
        <strain evidence="9">Aabys</strain>
    </source>
</reference>
<dbReference type="InterPro" id="IPR002058">
    <property type="entry name" value="PAP_assoc"/>
</dbReference>
<comment type="cofactor">
    <cofactor evidence="2">
        <name>Mg(2+)</name>
        <dbReference type="ChEBI" id="CHEBI:18420"/>
    </cofactor>
</comment>
<dbReference type="VEuPathDB" id="VectorBase:MDOA003052"/>
<sequence length="492" mass="56429">MGEVQKYIHPLTIEAKLFVDNMNKICATRDYFILDPQLVEALENVMTTINDFIEKANTEIVPTAKTQLIEMGKLHKLQRIYHCGQCKADLGTRASKVALHLAEDCKLKGNVNETLTKDAREELKKQRKERAEKRKEQRLTKAVALKKKARLFLATDPITAFTQLSTAVQIGEKLKCIPDYAAIENDLLEQIKPLFPNQPIKIYKFGSRMSGIGTRDSDLDLFIDIGDTFKVYQNRANDATLAKLKKVKQVLINHKKSWKGLVAVEKARVPILKVIHGPTSIECDMNFSNSLGFINTNLMEYIYGLQPTARVLCIYMKRWLQLIGMKNDFNTYSINLMVIFYLQTLEHLPPIAKLFEDVNMETALVIGPWLGTFTSKNLQALKIKYLDTGKLFDLIEGFFKFYLEFDYNRNVICPYQGSVISKKDLHTCMPERYLNFVANNKDLEIELNKPLVVQDPIQLNHNVTKGIVDFTLKVFLEFMSKSRQIVLQSKSQ</sequence>
<keyword evidence="3" id="KW-0808">Transferase</keyword>
<dbReference type="EnsemblMetazoa" id="MDOA003052-RA">
    <property type="protein sequence ID" value="MDOA003052-PA"/>
    <property type="gene ID" value="MDOA003052"/>
</dbReference>
<evidence type="ECO:0000259" key="7">
    <source>
        <dbReference type="Pfam" id="PF03828"/>
    </source>
</evidence>
<evidence type="ECO:0000256" key="1">
    <source>
        <dbReference type="ARBA" id="ARBA00001936"/>
    </source>
</evidence>
<evidence type="ECO:0000256" key="5">
    <source>
        <dbReference type="ARBA" id="ARBA00022842"/>
    </source>
</evidence>
<dbReference type="STRING" id="7370.A0A1I8MB20"/>
<dbReference type="InterPro" id="IPR043519">
    <property type="entry name" value="NT_sf"/>
</dbReference>
<dbReference type="GO" id="GO:0046872">
    <property type="term" value="F:metal ion binding"/>
    <property type="evidence" value="ECO:0007669"/>
    <property type="project" value="UniProtKB-KW"/>
</dbReference>
<dbReference type="GO" id="GO:1990817">
    <property type="term" value="F:poly(A) RNA polymerase activity"/>
    <property type="evidence" value="ECO:0007669"/>
    <property type="project" value="UniProtKB-ARBA"/>
</dbReference>
<evidence type="ECO:0000256" key="4">
    <source>
        <dbReference type="ARBA" id="ARBA00022723"/>
    </source>
</evidence>
<dbReference type="InterPro" id="IPR054708">
    <property type="entry name" value="MTPAP-like_central"/>
</dbReference>
<dbReference type="AlphaFoldDB" id="A0A1I8MB20"/>
<dbReference type="EnsemblMetazoa" id="MDOA003052-RC">
    <property type="protein sequence ID" value="MDOA003052-PC"/>
    <property type="gene ID" value="MDOA003052"/>
</dbReference>
<comment type="cofactor">
    <cofactor evidence="1">
        <name>Mn(2+)</name>
        <dbReference type="ChEBI" id="CHEBI:29035"/>
    </cofactor>
</comment>
<dbReference type="GO" id="GO:0031123">
    <property type="term" value="P:RNA 3'-end processing"/>
    <property type="evidence" value="ECO:0007669"/>
    <property type="project" value="TreeGrafter"/>
</dbReference>
<dbReference type="Gene3D" id="1.10.1410.10">
    <property type="match status" value="1"/>
</dbReference>
<dbReference type="SUPFAM" id="SSF81301">
    <property type="entry name" value="Nucleotidyltransferase"/>
    <property type="match status" value="1"/>
</dbReference>
<dbReference type="SUPFAM" id="SSF81631">
    <property type="entry name" value="PAP/OAS1 substrate-binding domain"/>
    <property type="match status" value="1"/>
</dbReference>
<evidence type="ECO:0000259" key="8">
    <source>
        <dbReference type="Pfam" id="PF22600"/>
    </source>
</evidence>
<evidence type="ECO:0000256" key="2">
    <source>
        <dbReference type="ARBA" id="ARBA00001946"/>
    </source>
</evidence>
<name>A0A1I8MB20_MUSDO</name>